<dbReference type="AlphaFoldDB" id="A0A8H9INW5"/>
<proteinExistence type="predicted"/>
<evidence type="ECO:0000259" key="3">
    <source>
        <dbReference type="PROSITE" id="PS51677"/>
    </source>
</evidence>
<dbReference type="PANTHER" id="PTHR34216">
    <property type="match status" value="1"/>
</dbReference>
<organism evidence="4 5">
    <name type="scientific">Alcaligenes pakistanensis</name>
    <dbReference type="NCBI Taxonomy" id="1482717"/>
    <lineage>
        <taxon>Bacteria</taxon>
        <taxon>Pseudomonadati</taxon>
        <taxon>Pseudomonadota</taxon>
        <taxon>Betaproteobacteria</taxon>
        <taxon>Burkholderiales</taxon>
        <taxon>Alcaligenaceae</taxon>
        <taxon>Alcaligenes</taxon>
    </lineage>
</organism>
<dbReference type="PANTHER" id="PTHR34216:SF3">
    <property type="entry name" value="POLY-BETA-1,6-N-ACETYL-D-GLUCOSAMINE N-DEACETYLASE"/>
    <property type="match status" value="1"/>
</dbReference>
<dbReference type="Proteomes" id="UP000608923">
    <property type="component" value="Unassembled WGS sequence"/>
</dbReference>
<keyword evidence="2" id="KW-0732">Signal</keyword>
<evidence type="ECO:0000256" key="2">
    <source>
        <dbReference type="ARBA" id="ARBA00022729"/>
    </source>
</evidence>
<dbReference type="GO" id="GO:0005576">
    <property type="term" value="C:extracellular region"/>
    <property type="evidence" value="ECO:0007669"/>
    <property type="project" value="UniProtKB-SubCell"/>
</dbReference>
<dbReference type="CDD" id="cd10918">
    <property type="entry name" value="CE4_NodB_like_5s_6s"/>
    <property type="match status" value="1"/>
</dbReference>
<dbReference type="InterPro" id="IPR002509">
    <property type="entry name" value="NODB_dom"/>
</dbReference>
<dbReference type="SUPFAM" id="SSF88713">
    <property type="entry name" value="Glycoside hydrolase/deacetylase"/>
    <property type="match status" value="1"/>
</dbReference>
<keyword evidence="5" id="KW-1185">Reference proteome</keyword>
<sequence length="246" mass="27799">MPPMIPILMYHQVGVPAPKGSPYRGLTVHPTDFRRQMTWLKRLGYRGLSMAQLMPYLRGEKQGKVVGISFDDGYRNVFQNAMPVLDELGFTATNYIVARHLDGSNFWDQPKGVPHSGLMSLPELRAWVNAGHEAGSHTLDHVHLTDVSSEIAHYQIVQSKAELQDALQVDVSAFCYPYGDQNQAIREQVRQAGYLNATTTNRGLVRSDDDLFDLPRVTVSRSTNILRFVQKCVTRLEDKRRTVSRS</sequence>
<dbReference type="InterPro" id="IPR011330">
    <property type="entry name" value="Glyco_hydro/deAcase_b/a-brl"/>
</dbReference>
<dbReference type="EMBL" id="BMZN01000002">
    <property type="protein sequence ID" value="GHC47098.1"/>
    <property type="molecule type" value="Genomic_DNA"/>
</dbReference>
<dbReference type="GO" id="GO:0005975">
    <property type="term" value="P:carbohydrate metabolic process"/>
    <property type="evidence" value="ECO:0007669"/>
    <property type="project" value="InterPro"/>
</dbReference>
<comment type="subcellular location">
    <subcellularLocation>
        <location evidence="1">Secreted</location>
    </subcellularLocation>
</comment>
<dbReference type="GO" id="GO:0016810">
    <property type="term" value="F:hydrolase activity, acting on carbon-nitrogen (but not peptide) bonds"/>
    <property type="evidence" value="ECO:0007669"/>
    <property type="project" value="InterPro"/>
</dbReference>
<dbReference type="InterPro" id="IPR051398">
    <property type="entry name" value="Polysacch_Deacetylase"/>
</dbReference>
<protein>
    <submittedName>
        <fullName evidence="4">Polysaccharide deacetylase</fullName>
    </submittedName>
</protein>
<evidence type="ECO:0000313" key="4">
    <source>
        <dbReference type="EMBL" id="GHC47098.1"/>
    </source>
</evidence>
<feature type="domain" description="NodB homology" evidence="3">
    <location>
        <begin position="64"/>
        <end position="246"/>
    </location>
</feature>
<reference evidence="5" key="1">
    <citation type="journal article" date="2019" name="Int. J. Syst. Evol. Microbiol.">
        <title>The Global Catalogue of Microorganisms (GCM) 10K type strain sequencing project: providing services to taxonomists for standard genome sequencing and annotation.</title>
        <authorList>
            <consortium name="The Broad Institute Genomics Platform"/>
            <consortium name="The Broad Institute Genome Sequencing Center for Infectious Disease"/>
            <person name="Wu L."/>
            <person name="Ma J."/>
        </authorList>
    </citation>
    <scope>NUCLEOTIDE SEQUENCE [LARGE SCALE GENOMIC DNA]</scope>
    <source>
        <strain evidence="5">KCTC 42083</strain>
    </source>
</reference>
<accession>A0A8H9INW5</accession>
<name>A0A8H9INW5_9BURK</name>
<evidence type="ECO:0000256" key="1">
    <source>
        <dbReference type="ARBA" id="ARBA00004613"/>
    </source>
</evidence>
<dbReference type="PROSITE" id="PS51677">
    <property type="entry name" value="NODB"/>
    <property type="match status" value="1"/>
</dbReference>
<evidence type="ECO:0000313" key="5">
    <source>
        <dbReference type="Proteomes" id="UP000608923"/>
    </source>
</evidence>
<gene>
    <name evidence="4" type="ORF">GCM10010096_18260</name>
</gene>
<comment type="caution">
    <text evidence="4">The sequence shown here is derived from an EMBL/GenBank/DDBJ whole genome shotgun (WGS) entry which is preliminary data.</text>
</comment>
<dbReference type="Pfam" id="PF01522">
    <property type="entry name" value="Polysacc_deac_1"/>
    <property type="match status" value="1"/>
</dbReference>
<dbReference type="Gene3D" id="3.20.20.370">
    <property type="entry name" value="Glycoside hydrolase/deacetylase"/>
    <property type="match status" value="1"/>
</dbReference>